<dbReference type="PANTHER" id="PTHR30625:SF11">
    <property type="entry name" value="MOTA_TOLQ_EXBB PROTON CHANNEL DOMAIN-CONTAINING PROTEIN"/>
    <property type="match status" value="1"/>
</dbReference>
<keyword evidence="2" id="KW-1003">Cell membrane</keyword>
<evidence type="ECO:0000313" key="10">
    <source>
        <dbReference type="Proteomes" id="UP000002216"/>
    </source>
</evidence>
<dbReference type="GO" id="GO:0005886">
    <property type="term" value="C:plasma membrane"/>
    <property type="evidence" value="ECO:0007669"/>
    <property type="project" value="UniProtKB-SubCell"/>
</dbReference>
<feature type="transmembrane region" description="Helical" evidence="7">
    <location>
        <begin position="42"/>
        <end position="65"/>
    </location>
</feature>
<keyword evidence="3 7" id="KW-0812">Transmembrane</keyword>
<name>C7LRW4_DESBD</name>
<dbReference type="PANTHER" id="PTHR30625">
    <property type="entry name" value="PROTEIN TOLQ"/>
    <property type="match status" value="1"/>
</dbReference>
<evidence type="ECO:0000256" key="6">
    <source>
        <dbReference type="RuleBase" id="RU004057"/>
    </source>
</evidence>
<evidence type="ECO:0000256" key="7">
    <source>
        <dbReference type="SAM" id="Phobius"/>
    </source>
</evidence>
<reference evidence="9 10" key="1">
    <citation type="journal article" date="2009" name="Stand. Genomic Sci.">
        <title>Complete genome sequence of Desulfomicrobium baculatum type strain (X).</title>
        <authorList>
            <person name="Copeland A."/>
            <person name="Spring S."/>
            <person name="Goker M."/>
            <person name="Schneider S."/>
            <person name="Lapidus A."/>
            <person name="Del Rio T.G."/>
            <person name="Tice H."/>
            <person name="Cheng J.F."/>
            <person name="Chen F."/>
            <person name="Nolan M."/>
            <person name="Bruce D."/>
            <person name="Goodwin L."/>
            <person name="Pitluck S."/>
            <person name="Ivanova N."/>
            <person name="Mavrommatis K."/>
            <person name="Ovchinnikova G."/>
            <person name="Pati A."/>
            <person name="Chen A."/>
            <person name="Palaniappan K."/>
            <person name="Land M."/>
            <person name="Hauser L."/>
            <person name="Chang Y.J."/>
            <person name="Jeffries C.C."/>
            <person name="Meincke L."/>
            <person name="Sims D."/>
            <person name="Brettin T."/>
            <person name="Detter J.C."/>
            <person name="Han C."/>
            <person name="Chain P."/>
            <person name="Bristow J."/>
            <person name="Eisen J.A."/>
            <person name="Markowitz V."/>
            <person name="Hugenholtz P."/>
            <person name="Kyrpides N.C."/>
            <person name="Klenk H.P."/>
            <person name="Lucas S."/>
        </authorList>
    </citation>
    <scope>NUCLEOTIDE SEQUENCE [LARGE SCALE GENOMIC DNA]</scope>
    <source>
        <strain evidence="10">DSM 4028 / VKM B-1378 / X</strain>
    </source>
</reference>
<keyword evidence="6" id="KW-0813">Transport</keyword>
<dbReference type="Proteomes" id="UP000002216">
    <property type="component" value="Chromosome"/>
</dbReference>
<protein>
    <submittedName>
        <fullName evidence="9">MotA/TolQ/ExbB proton channel</fullName>
    </submittedName>
</protein>
<dbReference type="eggNOG" id="COG0811">
    <property type="taxonomic scope" value="Bacteria"/>
</dbReference>
<keyword evidence="6" id="KW-0653">Protein transport</keyword>
<feature type="transmembrane region" description="Helical" evidence="7">
    <location>
        <begin position="7"/>
        <end position="30"/>
    </location>
</feature>
<dbReference type="RefSeq" id="WP_015773443.1">
    <property type="nucleotide sequence ID" value="NC_013173.1"/>
</dbReference>
<evidence type="ECO:0000313" key="9">
    <source>
        <dbReference type="EMBL" id="ACU89347.1"/>
    </source>
</evidence>
<sequence>MFVEKKLVSKVAIGIILLGFIVVTFMILGRSIPELFRYYNDLFGPVFIVLVLLTVALAGSIFTAITSRDDLDARSALAALLKELNSEVAERRIKALQVLVSTGHKQSASILSKHLLEDKAALVRVVSARGLGEVGGRKALDSLNQALDDAELDVRLEAAKSVFQIKQVAPKSLSLIQDVSPSVGLLGTVIGLMMGFAGMNLAETELEVAIQNITRTMAMACSTTVYGIILGLGAMLAIAVLTRRGNSAQ</sequence>
<comment type="similarity">
    <text evidence="6">Belongs to the exbB/tolQ family.</text>
</comment>
<dbReference type="KEGG" id="dba:Dbac_1244"/>
<accession>C7LRW4</accession>
<dbReference type="GO" id="GO:0017038">
    <property type="term" value="P:protein import"/>
    <property type="evidence" value="ECO:0007669"/>
    <property type="project" value="TreeGrafter"/>
</dbReference>
<dbReference type="SUPFAM" id="SSF48371">
    <property type="entry name" value="ARM repeat"/>
    <property type="match status" value="1"/>
</dbReference>
<feature type="transmembrane region" description="Helical" evidence="7">
    <location>
        <begin position="179"/>
        <end position="197"/>
    </location>
</feature>
<dbReference type="eggNOG" id="COG1413">
    <property type="taxonomic scope" value="Bacteria"/>
</dbReference>
<dbReference type="HOGENOM" id="CLU_1114395_0_0_7"/>
<evidence type="ECO:0000256" key="5">
    <source>
        <dbReference type="ARBA" id="ARBA00023136"/>
    </source>
</evidence>
<proteinExistence type="inferred from homology"/>
<evidence type="ECO:0000256" key="4">
    <source>
        <dbReference type="ARBA" id="ARBA00022989"/>
    </source>
</evidence>
<dbReference type="STRING" id="525897.Dbac_1244"/>
<feature type="transmembrane region" description="Helical" evidence="7">
    <location>
        <begin position="217"/>
        <end position="241"/>
    </location>
</feature>
<dbReference type="InterPro" id="IPR004155">
    <property type="entry name" value="PBS_lyase_HEAT"/>
</dbReference>
<evidence type="ECO:0000256" key="3">
    <source>
        <dbReference type="ARBA" id="ARBA00022692"/>
    </source>
</evidence>
<dbReference type="EMBL" id="CP001629">
    <property type="protein sequence ID" value="ACU89347.1"/>
    <property type="molecule type" value="Genomic_DNA"/>
</dbReference>
<dbReference type="Gene3D" id="1.25.10.10">
    <property type="entry name" value="Leucine-rich Repeat Variant"/>
    <property type="match status" value="1"/>
</dbReference>
<dbReference type="Pfam" id="PF03130">
    <property type="entry name" value="HEAT_PBS"/>
    <property type="match status" value="1"/>
</dbReference>
<evidence type="ECO:0000259" key="8">
    <source>
        <dbReference type="Pfam" id="PF01618"/>
    </source>
</evidence>
<dbReference type="OrthoDB" id="2112914at2"/>
<dbReference type="InterPro" id="IPR016024">
    <property type="entry name" value="ARM-type_fold"/>
</dbReference>
<gene>
    <name evidence="9" type="ordered locus">Dbac_1244</name>
</gene>
<dbReference type="AlphaFoldDB" id="C7LRW4"/>
<dbReference type="Pfam" id="PF01618">
    <property type="entry name" value="MotA_ExbB"/>
    <property type="match status" value="1"/>
</dbReference>
<dbReference type="InterPro" id="IPR002898">
    <property type="entry name" value="MotA_ExbB_proton_chnl"/>
</dbReference>
<keyword evidence="10" id="KW-1185">Reference proteome</keyword>
<keyword evidence="4 7" id="KW-1133">Transmembrane helix</keyword>
<organism evidence="9 10">
    <name type="scientific">Desulfomicrobium baculatum (strain DSM 4028 / VKM B-1378 / X)</name>
    <name type="common">Desulfovibrio baculatus</name>
    <dbReference type="NCBI Taxonomy" id="525897"/>
    <lineage>
        <taxon>Bacteria</taxon>
        <taxon>Pseudomonadati</taxon>
        <taxon>Thermodesulfobacteriota</taxon>
        <taxon>Desulfovibrionia</taxon>
        <taxon>Desulfovibrionales</taxon>
        <taxon>Desulfomicrobiaceae</taxon>
        <taxon>Desulfomicrobium</taxon>
    </lineage>
</organism>
<feature type="domain" description="MotA/TolQ/ExbB proton channel" evidence="8">
    <location>
        <begin position="167"/>
        <end position="245"/>
    </location>
</feature>
<dbReference type="InterPro" id="IPR050790">
    <property type="entry name" value="ExbB/TolQ_transport"/>
</dbReference>
<keyword evidence="5 7" id="KW-0472">Membrane</keyword>
<dbReference type="InterPro" id="IPR011989">
    <property type="entry name" value="ARM-like"/>
</dbReference>
<evidence type="ECO:0000256" key="1">
    <source>
        <dbReference type="ARBA" id="ARBA00004651"/>
    </source>
</evidence>
<evidence type="ECO:0000256" key="2">
    <source>
        <dbReference type="ARBA" id="ARBA00022475"/>
    </source>
</evidence>
<comment type="subcellular location">
    <subcellularLocation>
        <location evidence="1">Cell membrane</location>
        <topology evidence="1">Multi-pass membrane protein</topology>
    </subcellularLocation>
    <subcellularLocation>
        <location evidence="6">Membrane</location>
        <topology evidence="6">Multi-pass membrane protein</topology>
    </subcellularLocation>
</comment>